<gene>
    <name evidence="1" type="ORF">AN396_06650</name>
</gene>
<keyword evidence="2" id="KW-1185">Reference proteome</keyword>
<evidence type="ECO:0000313" key="1">
    <source>
        <dbReference type="EMBL" id="ONI40024.1"/>
    </source>
</evidence>
<comment type="caution">
    <text evidence="1">The sequence shown here is derived from an EMBL/GenBank/DDBJ whole genome shotgun (WGS) entry which is preliminary data.</text>
</comment>
<accession>A0ACC8XBV3</accession>
<sequence>MNISAVLHEPKSRYSYIYDEDILHLRIKTGLGEVKKITVKAVDPFNWIQTDTEKFEFDYTTMQEIEMIYEGETLTHDVWFAEISGIKTKRIRYCFIIEDMLGNTYFYSPSKKCIVDKDDPIIDNNFLYFNFPYLNSEDIYKSPDWVKDTIWYQLTVSCYSTDGETPKNKELGNFKGLIEKLDYIKDLGCNALYLTPIFKGYSWHLYDTEDYFKVDDRLGTEEDFKEFVNKAHSLGIRVMLDAVFNHCGATHSFWQDVLKNGKNSIYYDCFYILDENKPILKEGIKIEADGSYKDVGDYDNNFYCFGYTTFMPKMNTNNPIMREYLLDVSKHWIEKFGIDGWRLDVSNEVSHDFWRLFRKTVKSVNKDVFIMGENWDDSYPWLMGDQFDAVMNYGVMANAVGLVAEPSKHVTIKYTPSEYKKAVYELMTKYPNGVTESLFNLVTSHDVERLLDICGDNKDKLKLCYLLMFTYCGAPCVYYGDEIGLTAKGDSRIPMIWDEDKQDLNLRKFFKKIIELRKNHVSFKSMKFEWLLTDDANNVLIYKKISTDDVTIIIVNNSDNNQLITLPAILQNQKFVDIFNDTQVQLDKTLSMAENSFYIFKEH</sequence>
<proteinExistence type="predicted"/>
<name>A0ACC8XBV3_9FIRM</name>
<dbReference type="EMBL" id="LJDB01000057">
    <property type="protein sequence ID" value="ONI40024.1"/>
    <property type="molecule type" value="Genomic_DNA"/>
</dbReference>
<dbReference type="Proteomes" id="UP000188605">
    <property type="component" value="Unassembled WGS sequence"/>
</dbReference>
<protein>
    <submittedName>
        <fullName evidence="1">Uncharacterized protein</fullName>
    </submittedName>
</protein>
<organism evidence="1 2">
    <name type="scientific">Candidatus Epulonipiscium fishelsonii</name>
    <dbReference type="NCBI Taxonomy" id="77094"/>
    <lineage>
        <taxon>Bacteria</taxon>
        <taxon>Bacillati</taxon>
        <taxon>Bacillota</taxon>
        <taxon>Clostridia</taxon>
        <taxon>Lachnospirales</taxon>
        <taxon>Lachnospiraceae</taxon>
        <taxon>Candidatus Epulonipiscium</taxon>
    </lineage>
</organism>
<evidence type="ECO:0000313" key="2">
    <source>
        <dbReference type="Proteomes" id="UP000188605"/>
    </source>
</evidence>
<reference evidence="1" key="1">
    <citation type="submission" date="2016-08" db="EMBL/GenBank/DDBJ databases">
        <authorList>
            <person name="Ngugi D.K."/>
            <person name="Miyake S."/>
            <person name="Stingl U."/>
        </authorList>
    </citation>
    <scope>NUCLEOTIDE SEQUENCE</scope>
    <source>
        <strain evidence="1">SCG-B11WGA-EpuloA1</strain>
    </source>
</reference>